<evidence type="ECO:0000256" key="1">
    <source>
        <dbReference type="ARBA" id="ARBA00023015"/>
    </source>
</evidence>
<gene>
    <name evidence="7" type="ORF">KIN34_01435</name>
</gene>
<dbReference type="InterPro" id="IPR001647">
    <property type="entry name" value="HTH_TetR"/>
</dbReference>
<dbReference type="Proteomes" id="UP000722125">
    <property type="component" value="Unassembled WGS sequence"/>
</dbReference>
<dbReference type="PANTHER" id="PTHR30055">
    <property type="entry name" value="HTH-TYPE TRANSCRIPTIONAL REGULATOR RUTR"/>
    <property type="match status" value="1"/>
</dbReference>
<dbReference type="InterPro" id="IPR050109">
    <property type="entry name" value="HTH-type_TetR-like_transc_reg"/>
</dbReference>
<evidence type="ECO:0000256" key="2">
    <source>
        <dbReference type="ARBA" id="ARBA00023125"/>
    </source>
</evidence>
<keyword evidence="8" id="KW-1185">Reference proteome</keyword>
<dbReference type="InterPro" id="IPR009057">
    <property type="entry name" value="Homeodomain-like_sf"/>
</dbReference>
<feature type="DNA-binding region" description="H-T-H motif" evidence="4">
    <location>
        <begin position="46"/>
        <end position="65"/>
    </location>
</feature>
<keyword evidence="1" id="KW-0805">Transcription regulation</keyword>
<dbReference type="Pfam" id="PF00440">
    <property type="entry name" value="TetR_N"/>
    <property type="match status" value="1"/>
</dbReference>
<protein>
    <submittedName>
        <fullName evidence="7">TetR family transcriptional regulator</fullName>
    </submittedName>
</protein>
<keyword evidence="2 4" id="KW-0238">DNA-binding</keyword>
<dbReference type="PRINTS" id="PR00455">
    <property type="entry name" value="HTHTETR"/>
</dbReference>
<reference evidence="7 8" key="1">
    <citation type="submission" date="2021-05" db="EMBL/GenBank/DDBJ databases">
        <title>Description of Cellulomonas sp. DKR-3 sp. nov.</title>
        <authorList>
            <person name="Dahal R.H."/>
            <person name="Chaudhary D.K."/>
        </authorList>
    </citation>
    <scope>NUCLEOTIDE SEQUENCE [LARGE SCALE GENOMIC DNA]</scope>
    <source>
        <strain evidence="7 8">DKR-3</strain>
    </source>
</reference>
<evidence type="ECO:0000313" key="8">
    <source>
        <dbReference type="Proteomes" id="UP000722125"/>
    </source>
</evidence>
<feature type="region of interest" description="Disordered" evidence="5">
    <location>
        <begin position="1"/>
        <end position="20"/>
    </location>
</feature>
<evidence type="ECO:0000256" key="4">
    <source>
        <dbReference type="PROSITE-ProRule" id="PRU00335"/>
    </source>
</evidence>
<evidence type="ECO:0000256" key="5">
    <source>
        <dbReference type="SAM" id="MobiDB-lite"/>
    </source>
</evidence>
<feature type="domain" description="HTH tetR-type" evidence="6">
    <location>
        <begin position="23"/>
        <end position="83"/>
    </location>
</feature>
<keyword evidence="3" id="KW-0804">Transcription</keyword>
<dbReference type="RefSeq" id="WP_214345935.1">
    <property type="nucleotide sequence ID" value="NZ_JAHBOH010000001.1"/>
</dbReference>
<evidence type="ECO:0000313" key="7">
    <source>
        <dbReference type="EMBL" id="MBT0992953.1"/>
    </source>
</evidence>
<dbReference type="SUPFAM" id="SSF46689">
    <property type="entry name" value="Homeodomain-like"/>
    <property type="match status" value="1"/>
</dbReference>
<accession>A0ABS5TV24</accession>
<dbReference type="Gene3D" id="1.10.10.60">
    <property type="entry name" value="Homeodomain-like"/>
    <property type="match status" value="1"/>
</dbReference>
<sequence length="219" mass="24179">MAADRTTPDDPGDTSSLRDHKRRAVQDELSLVAIDLFIERGFDATSVEQIAAAVGMSERSFFRYFPTKDAVLAHQSARWRRLVATSLAARPADEPVWFSLRRAFDEYLRVTIAEGRALPLLRMVYASPAHHGQLLHRMELLGEELTAVLVDRLRGTVEDPELVASVRAGTVVACLEVARRRWAATAGAQRFDDLLDATMELVEPVRPSGSGPRATGSGR</sequence>
<dbReference type="EMBL" id="JAHBOH010000001">
    <property type="protein sequence ID" value="MBT0992953.1"/>
    <property type="molecule type" value="Genomic_DNA"/>
</dbReference>
<comment type="caution">
    <text evidence="7">The sequence shown here is derived from an EMBL/GenBank/DDBJ whole genome shotgun (WGS) entry which is preliminary data.</text>
</comment>
<dbReference type="Gene3D" id="1.10.357.10">
    <property type="entry name" value="Tetracycline Repressor, domain 2"/>
    <property type="match status" value="1"/>
</dbReference>
<evidence type="ECO:0000256" key="3">
    <source>
        <dbReference type="ARBA" id="ARBA00023163"/>
    </source>
</evidence>
<evidence type="ECO:0000259" key="6">
    <source>
        <dbReference type="PROSITE" id="PS50977"/>
    </source>
</evidence>
<name>A0ABS5TV24_9CELL</name>
<proteinExistence type="predicted"/>
<organism evidence="7 8">
    <name type="scientific">Cellulomonas fulva</name>
    <dbReference type="NCBI Taxonomy" id="2835530"/>
    <lineage>
        <taxon>Bacteria</taxon>
        <taxon>Bacillati</taxon>
        <taxon>Actinomycetota</taxon>
        <taxon>Actinomycetes</taxon>
        <taxon>Micrococcales</taxon>
        <taxon>Cellulomonadaceae</taxon>
        <taxon>Cellulomonas</taxon>
    </lineage>
</organism>
<dbReference type="PROSITE" id="PS50977">
    <property type="entry name" value="HTH_TETR_2"/>
    <property type="match status" value="1"/>
</dbReference>
<dbReference type="PANTHER" id="PTHR30055:SF238">
    <property type="entry name" value="MYCOFACTOCIN BIOSYNTHESIS TRANSCRIPTIONAL REGULATOR MFTR-RELATED"/>
    <property type="match status" value="1"/>
</dbReference>